<organism evidence="2 3">
    <name type="scientific">Elysia crispata</name>
    <name type="common">lettuce slug</name>
    <dbReference type="NCBI Taxonomy" id="231223"/>
    <lineage>
        <taxon>Eukaryota</taxon>
        <taxon>Metazoa</taxon>
        <taxon>Spiralia</taxon>
        <taxon>Lophotrochozoa</taxon>
        <taxon>Mollusca</taxon>
        <taxon>Gastropoda</taxon>
        <taxon>Heterobranchia</taxon>
        <taxon>Euthyneura</taxon>
        <taxon>Panpulmonata</taxon>
        <taxon>Sacoglossa</taxon>
        <taxon>Placobranchoidea</taxon>
        <taxon>Plakobranchidae</taxon>
        <taxon>Elysia</taxon>
    </lineage>
</organism>
<dbReference type="AlphaFoldDB" id="A0AAE1B532"/>
<dbReference type="EMBL" id="JAWDGP010000593">
    <property type="protein sequence ID" value="KAK3799046.1"/>
    <property type="molecule type" value="Genomic_DNA"/>
</dbReference>
<protein>
    <recommendedName>
        <fullName evidence="1">C2H2-type domain-containing protein</fullName>
    </recommendedName>
</protein>
<feature type="domain" description="C2H2-type" evidence="1">
    <location>
        <begin position="48"/>
        <end position="71"/>
    </location>
</feature>
<evidence type="ECO:0000313" key="2">
    <source>
        <dbReference type="EMBL" id="KAK3799046.1"/>
    </source>
</evidence>
<sequence>MTSGYRAERMWQPGNGCPVHGCRLRVARDVFDLRRHWKEKHEEIIAMFHCSACPYVAKRKYRVFQHYRLRHNSNVINGSPECIGRIEYQHNKEFIDPQPLTLEAVLR</sequence>
<dbReference type="InterPro" id="IPR013087">
    <property type="entry name" value="Znf_C2H2_type"/>
</dbReference>
<gene>
    <name evidence="2" type="ORF">RRG08_051329</name>
</gene>
<feature type="domain" description="C2H2-type" evidence="1">
    <location>
        <begin position="15"/>
        <end position="41"/>
    </location>
</feature>
<dbReference type="Proteomes" id="UP001283361">
    <property type="component" value="Unassembled WGS sequence"/>
</dbReference>
<comment type="caution">
    <text evidence="2">The sequence shown here is derived from an EMBL/GenBank/DDBJ whole genome shotgun (WGS) entry which is preliminary data.</text>
</comment>
<keyword evidence="3" id="KW-1185">Reference proteome</keyword>
<evidence type="ECO:0000313" key="3">
    <source>
        <dbReference type="Proteomes" id="UP001283361"/>
    </source>
</evidence>
<dbReference type="SMART" id="SM00355">
    <property type="entry name" value="ZnF_C2H2"/>
    <property type="match status" value="2"/>
</dbReference>
<accession>A0AAE1B532</accession>
<evidence type="ECO:0000259" key="1">
    <source>
        <dbReference type="SMART" id="SM00355"/>
    </source>
</evidence>
<name>A0AAE1B532_9GAST</name>
<reference evidence="2" key="1">
    <citation type="journal article" date="2023" name="G3 (Bethesda)">
        <title>A reference genome for the long-term kleptoplast-retaining sea slug Elysia crispata morphotype clarki.</title>
        <authorList>
            <person name="Eastman K.E."/>
            <person name="Pendleton A.L."/>
            <person name="Shaikh M.A."/>
            <person name="Suttiyut T."/>
            <person name="Ogas R."/>
            <person name="Tomko P."/>
            <person name="Gavelis G."/>
            <person name="Widhalm J.R."/>
            <person name="Wisecaver J.H."/>
        </authorList>
    </citation>
    <scope>NUCLEOTIDE SEQUENCE</scope>
    <source>
        <strain evidence="2">ECLA1</strain>
    </source>
</reference>
<proteinExistence type="predicted"/>